<reference evidence="2 3" key="1">
    <citation type="submission" date="2014-04" db="EMBL/GenBank/DDBJ databases">
        <authorList>
            <consortium name="DOE Joint Genome Institute"/>
            <person name="Kuo A."/>
            <person name="Kohler A."/>
            <person name="Costa M.D."/>
            <person name="Nagy L.G."/>
            <person name="Floudas D."/>
            <person name="Copeland A."/>
            <person name="Barry K.W."/>
            <person name="Cichocki N."/>
            <person name="Veneault-Fourrey C."/>
            <person name="LaButti K."/>
            <person name="Lindquist E.A."/>
            <person name="Lipzen A."/>
            <person name="Lundell T."/>
            <person name="Morin E."/>
            <person name="Murat C."/>
            <person name="Sun H."/>
            <person name="Tunlid A."/>
            <person name="Henrissat B."/>
            <person name="Grigoriev I.V."/>
            <person name="Hibbett D.S."/>
            <person name="Martin F."/>
            <person name="Nordberg H.P."/>
            <person name="Cantor M.N."/>
            <person name="Hua S.X."/>
        </authorList>
    </citation>
    <scope>NUCLEOTIDE SEQUENCE [LARGE SCALE GENOMIC DNA]</scope>
    <source>
        <strain evidence="2 3">Marx 270</strain>
    </source>
</reference>
<dbReference type="OrthoDB" id="2959034at2759"/>
<proteinExistence type="predicted"/>
<reference evidence="3" key="2">
    <citation type="submission" date="2015-01" db="EMBL/GenBank/DDBJ databases">
        <title>Evolutionary Origins and Diversification of the Mycorrhizal Mutualists.</title>
        <authorList>
            <consortium name="DOE Joint Genome Institute"/>
            <consortium name="Mycorrhizal Genomics Consortium"/>
            <person name="Kohler A."/>
            <person name="Kuo A."/>
            <person name="Nagy L.G."/>
            <person name="Floudas D."/>
            <person name="Copeland A."/>
            <person name="Barry K.W."/>
            <person name="Cichocki N."/>
            <person name="Veneault-Fourrey C."/>
            <person name="LaButti K."/>
            <person name="Lindquist E.A."/>
            <person name="Lipzen A."/>
            <person name="Lundell T."/>
            <person name="Morin E."/>
            <person name="Murat C."/>
            <person name="Riley R."/>
            <person name="Ohm R."/>
            <person name="Sun H."/>
            <person name="Tunlid A."/>
            <person name="Henrissat B."/>
            <person name="Grigoriev I.V."/>
            <person name="Hibbett D.S."/>
            <person name="Martin F."/>
        </authorList>
    </citation>
    <scope>NUCLEOTIDE SEQUENCE [LARGE SCALE GENOMIC DNA]</scope>
    <source>
        <strain evidence="3">Marx 270</strain>
    </source>
</reference>
<feature type="compositionally biased region" description="Basic and acidic residues" evidence="1">
    <location>
        <begin position="69"/>
        <end position="83"/>
    </location>
</feature>
<evidence type="ECO:0000256" key="1">
    <source>
        <dbReference type="SAM" id="MobiDB-lite"/>
    </source>
</evidence>
<dbReference type="HOGENOM" id="CLU_026023_0_0_1"/>
<name>A0A0C3PP83_PISTI</name>
<protein>
    <submittedName>
        <fullName evidence="2">Uncharacterized protein</fullName>
    </submittedName>
</protein>
<evidence type="ECO:0000313" key="3">
    <source>
        <dbReference type="Proteomes" id="UP000054217"/>
    </source>
</evidence>
<organism evidence="2 3">
    <name type="scientific">Pisolithus tinctorius Marx 270</name>
    <dbReference type="NCBI Taxonomy" id="870435"/>
    <lineage>
        <taxon>Eukaryota</taxon>
        <taxon>Fungi</taxon>
        <taxon>Dikarya</taxon>
        <taxon>Basidiomycota</taxon>
        <taxon>Agaricomycotina</taxon>
        <taxon>Agaricomycetes</taxon>
        <taxon>Agaricomycetidae</taxon>
        <taxon>Boletales</taxon>
        <taxon>Sclerodermatineae</taxon>
        <taxon>Pisolithaceae</taxon>
        <taxon>Pisolithus</taxon>
    </lineage>
</organism>
<feature type="region of interest" description="Disordered" evidence="1">
    <location>
        <begin position="1"/>
        <end position="102"/>
    </location>
</feature>
<sequence>MVIIPEKSELAHNGVDGEQPPAYDAIEELHPANPSPSSDTSSSSPHVAATGSSSSSNIVSSSRPFLHLSHSDGEHSLTPRRSADLLTNLPARTGRARLQKGRQRRSSSWLSFLPFTSAHSSKQIRQSILTIIHDLVVPPNHSNLGSPPDAYEILASCSNTCAEHKLPLSDIVQELSIADHTPMYWAIVNYREALLIALLTFAEKLGSVAVSDIRRACLVSSNQSLFHALRVKRPPFHGIHGLRVPSLHAATESLLLGSRPPDEVRVQESSQDGAFIVGFDVILWQRRMRAVGRISVEFIVSGRMWRVTFFSTNAPSLNGARGKLNRDTWHVMVTLLESSPPAYLDARLIIDVPPPPPPPLKLPWSDRQGTRTTLPRQPISPRIDKNWQSWQAMYDYNYS</sequence>
<keyword evidence="3" id="KW-1185">Reference proteome</keyword>
<dbReference type="Proteomes" id="UP000054217">
    <property type="component" value="Unassembled WGS sequence"/>
</dbReference>
<dbReference type="AlphaFoldDB" id="A0A0C3PP83"/>
<dbReference type="InParanoid" id="A0A0C3PP83"/>
<evidence type="ECO:0000313" key="2">
    <source>
        <dbReference type="EMBL" id="KIO10259.1"/>
    </source>
</evidence>
<gene>
    <name evidence="2" type="ORF">M404DRAFT_900620</name>
</gene>
<feature type="compositionally biased region" description="Low complexity" evidence="1">
    <location>
        <begin position="35"/>
        <end position="62"/>
    </location>
</feature>
<accession>A0A0C3PP83</accession>
<dbReference type="EMBL" id="KN831952">
    <property type="protein sequence ID" value="KIO10259.1"/>
    <property type="molecule type" value="Genomic_DNA"/>
</dbReference>
<feature type="compositionally biased region" description="Basic and acidic residues" evidence="1">
    <location>
        <begin position="1"/>
        <end position="10"/>
    </location>
</feature>